<dbReference type="HOGENOM" id="CLU_089553_0_0_2"/>
<evidence type="ECO:0000313" key="3">
    <source>
        <dbReference type="EMBL" id="AFL96162.1"/>
    </source>
</evidence>
<evidence type="ECO:0000313" key="4">
    <source>
        <dbReference type="Proteomes" id="UP000006064"/>
    </source>
</evidence>
<evidence type="ECO:0000256" key="1">
    <source>
        <dbReference type="SAM" id="Phobius"/>
    </source>
</evidence>
<keyword evidence="1" id="KW-1133">Transmembrane helix</keyword>
<proteinExistence type="predicted"/>
<keyword evidence="4" id="KW-1185">Reference proteome</keyword>
<dbReference type="Gene3D" id="1.20.144.10">
    <property type="entry name" value="Phosphatidic acid phosphatase type 2/haloperoxidase"/>
    <property type="match status" value="1"/>
</dbReference>
<feature type="transmembrane region" description="Helical" evidence="1">
    <location>
        <begin position="176"/>
        <end position="193"/>
    </location>
</feature>
<dbReference type="InterPro" id="IPR000326">
    <property type="entry name" value="PAP2/HPO"/>
</dbReference>
<name>I3ZWS8_THECF</name>
<dbReference type="OrthoDB" id="329477at2157"/>
<feature type="transmembrane region" description="Helical" evidence="1">
    <location>
        <begin position="109"/>
        <end position="132"/>
    </location>
</feature>
<organism evidence="3 4">
    <name type="scientific">Thermococcus cleftensis (strain DSM 27260 / KACC 17922 / CL1)</name>
    <dbReference type="NCBI Taxonomy" id="163003"/>
    <lineage>
        <taxon>Archaea</taxon>
        <taxon>Methanobacteriati</taxon>
        <taxon>Methanobacteriota</taxon>
        <taxon>Thermococci</taxon>
        <taxon>Thermococcales</taxon>
        <taxon>Thermococcaceae</taxon>
        <taxon>Thermococcus</taxon>
    </lineage>
</organism>
<gene>
    <name evidence="3" type="ORF">CL1_1967</name>
</gene>
<sequence>MNLLQQRLRDPEVLVRLNAFFLSYFGWIAFGVLYGIIGRWSVDVTREFLRLPLTSRDFVVGLVNFTKSIPPLYGLFTLVYYLGFAGSIALIVAYLLLYLRDLESSDRLLARYLMAYAVAGAIYLVFHIYAPHIVYDLPGYTSENTLLTRQEFVLPSLHNTFIMINIITLWRYRKRLGARAIILVNALIPFATIFLGHHWVYDVVSGFALGIFVSRISRGWSARLSDWIYRLEVSSLQRVTVFNFLLALIVLILAANPDRWAELISGITAP</sequence>
<keyword evidence="1" id="KW-0812">Transmembrane</keyword>
<feature type="transmembrane region" description="Helical" evidence="1">
    <location>
        <begin position="21"/>
        <end position="42"/>
    </location>
</feature>
<reference evidence="3 4" key="1">
    <citation type="journal article" date="2012" name="J. Bacteriol.">
        <title>Complete Genome Sequence of the Hyperthermophilic Archaeon Thermococcus sp. Strain CL1, Isolated from a Paralvinella sp. Polychaete Worm Collected from a Hydrothermal Vent.</title>
        <authorList>
            <person name="Jung J.H."/>
            <person name="Holden J.F."/>
            <person name="Seo D.H."/>
            <person name="Park K.H."/>
            <person name="Shin H."/>
            <person name="Ryu S."/>
            <person name="Lee J.H."/>
            <person name="Park C.S."/>
        </authorList>
    </citation>
    <scope>NUCLEOTIDE SEQUENCE [LARGE SCALE GENOMIC DNA]</scope>
    <source>
        <strain evidence="4">DSM 27260 / KACC 17922 / CL1</strain>
    </source>
</reference>
<feature type="transmembrane region" description="Helical" evidence="1">
    <location>
        <begin position="152"/>
        <end position="169"/>
    </location>
</feature>
<dbReference type="Proteomes" id="UP000006064">
    <property type="component" value="Chromosome"/>
</dbReference>
<dbReference type="KEGG" id="thm:CL1_1967"/>
<dbReference type="SUPFAM" id="SSF48317">
    <property type="entry name" value="Acid phosphatase/Vanadium-dependent haloperoxidase"/>
    <property type="match status" value="1"/>
</dbReference>
<dbReference type="AlphaFoldDB" id="I3ZWS8"/>
<feature type="transmembrane region" description="Helical" evidence="1">
    <location>
        <begin position="199"/>
        <end position="216"/>
    </location>
</feature>
<dbReference type="GeneID" id="13037277"/>
<evidence type="ECO:0000259" key="2">
    <source>
        <dbReference type="Pfam" id="PF01569"/>
    </source>
</evidence>
<dbReference type="STRING" id="163003.CL1_1967"/>
<feature type="transmembrane region" description="Helical" evidence="1">
    <location>
        <begin position="236"/>
        <end position="255"/>
    </location>
</feature>
<feature type="domain" description="Phosphatidic acid phosphatase type 2/haloperoxidase" evidence="2">
    <location>
        <begin position="111"/>
        <end position="221"/>
    </location>
</feature>
<dbReference type="Pfam" id="PF01569">
    <property type="entry name" value="PAP2"/>
    <property type="match status" value="1"/>
</dbReference>
<dbReference type="InterPro" id="IPR036938">
    <property type="entry name" value="PAP2/HPO_sf"/>
</dbReference>
<dbReference type="EMBL" id="CP003651">
    <property type="protein sequence ID" value="AFL96162.1"/>
    <property type="molecule type" value="Genomic_DNA"/>
</dbReference>
<dbReference type="RefSeq" id="WP_014789792.1">
    <property type="nucleotide sequence ID" value="NC_018015.1"/>
</dbReference>
<accession>I3ZWS8</accession>
<feature type="transmembrane region" description="Helical" evidence="1">
    <location>
        <begin position="72"/>
        <end position="97"/>
    </location>
</feature>
<keyword evidence="1" id="KW-0472">Membrane</keyword>
<protein>
    <submittedName>
        <fullName evidence="3">Membrane-bound phosphoesterase</fullName>
    </submittedName>
</protein>